<dbReference type="KEGG" id="nav:JQS30_12020"/>
<dbReference type="Proteomes" id="UP000662939">
    <property type="component" value="Chromosome"/>
</dbReference>
<sequence>MTMTAIVALAVGTYALRLAGPLLRDRISLTEDAQQLLKRAAVLLLVAMIVISAMPQSNTPHGWALPAGVAIGGLLAWLKVPFAFVVIAAAGVVAGIRLLLGTW</sequence>
<feature type="transmembrane region" description="Helical" evidence="1">
    <location>
        <begin position="36"/>
        <end position="54"/>
    </location>
</feature>
<keyword evidence="1" id="KW-0472">Membrane</keyword>
<reference evidence="2" key="1">
    <citation type="submission" date="2021-02" db="EMBL/GenBank/DDBJ databases">
        <title>Natronoglycomyces albus gen. nov., sp. nov, a haloalkaliphilic actinobacterium from a soda solonchak soil.</title>
        <authorList>
            <person name="Sorokin D.Y."/>
            <person name="Khijniak T.V."/>
            <person name="Zakharycheva A.P."/>
            <person name="Boueva O.V."/>
            <person name="Ariskina E.V."/>
            <person name="Hahnke R.L."/>
            <person name="Bunk B."/>
            <person name="Sproer C."/>
            <person name="Schumann P."/>
            <person name="Evtushenko L.I."/>
            <person name="Kublanov I.V."/>
        </authorList>
    </citation>
    <scope>NUCLEOTIDE SEQUENCE</scope>
    <source>
        <strain evidence="2">DSM 106290</strain>
    </source>
</reference>
<keyword evidence="1" id="KW-1133">Transmembrane helix</keyword>
<evidence type="ECO:0000256" key="1">
    <source>
        <dbReference type="SAM" id="Phobius"/>
    </source>
</evidence>
<keyword evidence="3" id="KW-1185">Reference proteome</keyword>
<dbReference type="InterPro" id="IPR008407">
    <property type="entry name" value="Brnchd-chn_aa_trnsp_AzlD"/>
</dbReference>
<feature type="transmembrane region" description="Helical" evidence="1">
    <location>
        <begin position="74"/>
        <end position="100"/>
    </location>
</feature>
<dbReference type="RefSeq" id="WP_213170496.1">
    <property type="nucleotide sequence ID" value="NZ_CP070496.1"/>
</dbReference>
<evidence type="ECO:0000313" key="2">
    <source>
        <dbReference type="EMBL" id="QSB04497.1"/>
    </source>
</evidence>
<name>A0A895XHT1_9ACTN</name>
<accession>A0A895XHT1</accession>
<dbReference type="Pfam" id="PF05437">
    <property type="entry name" value="AzlD"/>
    <property type="match status" value="1"/>
</dbReference>
<dbReference type="EMBL" id="CP070496">
    <property type="protein sequence ID" value="QSB04497.1"/>
    <property type="molecule type" value="Genomic_DNA"/>
</dbReference>
<gene>
    <name evidence="2" type="ORF">JQS30_12020</name>
</gene>
<organism evidence="2 3">
    <name type="scientific">Natronoglycomyces albus</name>
    <dbReference type="NCBI Taxonomy" id="2811108"/>
    <lineage>
        <taxon>Bacteria</taxon>
        <taxon>Bacillati</taxon>
        <taxon>Actinomycetota</taxon>
        <taxon>Actinomycetes</taxon>
        <taxon>Glycomycetales</taxon>
        <taxon>Glycomycetaceae</taxon>
        <taxon>Natronoglycomyces</taxon>
    </lineage>
</organism>
<evidence type="ECO:0000313" key="3">
    <source>
        <dbReference type="Proteomes" id="UP000662939"/>
    </source>
</evidence>
<feature type="transmembrane region" description="Helical" evidence="1">
    <location>
        <begin position="6"/>
        <end position="24"/>
    </location>
</feature>
<dbReference type="AlphaFoldDB" id="A0A895XHT1"/>
<proteinExistence type="predicted"/>
<protein>
    <submittedName>
        <fullName evidence="2">AzlD domain-containing protein</fullName>
    </submittedName>
</protein>
<keyword evidence="1" id="KW-0812">Transmembrane</keyword>